<gene>
    <name evidence="3" type="ORF">JQX41_18255</name>
    <name evidence="4" type="ORF">JQX48_18270</name>
</gene>
<accession>A0A9Q2RYY0</accession>
<dbReference type="InterPro" id="IPR040841">
    <property type="entry name" value="Luciferase_dom"/>
</dbReference>
<organism evidence="3 5">
    <name type="scientific">Marivita cryptomonadis</name>
    <dbReference type="NCBI Taxonomy" id="505252"/>
    <lineage>
        <taxon>Bacteria</taxon>
        <taxon>Pseudomonadati</taxon>
        <taxon>Pseudomonadota</taxon>
        <taxon>Alphaproteobacteria</taxon>
        <taxon>Rhodobacterales</taxon>
        <taxon>Roseobacteraceae</taxon>
        <taxon>Marivita</taxon>
    </lineage>
</organism>
<evidence type="ECO:0000313" key="4">
    <source>
        <dbReference type="EMBL" id="MBM2418935.1"/>
    </source>
</evidence>
<name>A0A9Q2RYY0_9RHOB</name>
<evidence type="ECO:0000259" key="2">
    <source>
        <dbReference type="Pfam" id="PF17648"/>
    </source>
</evidence>
<keyword evidence="1" id="KW-0732">Signal</keyword>
<protein>
    <submittedName>
        <fullName evidence="3">Phospholipase</fullName>
    </submittedName>
</protein>
<comment type="caution">
    <text evidence="3">The sequence shown here is derived from an EMBL/GenBank/DDBJ whole genome shotgun (WGS) entry which is preliminary data.</text>
</comment>
<feature type="domain" description="Luciferase" evidence="2">
    <location>
        <begin position="103"/>
        <end position="168"/>
    </location>
</feature>
<evidence type="ECO:0000313" key="6">
    <source>
        <dbReference type="Proteomes" id="UP000809440"/>
    </source>
</evidence>
<dbReference type="RefSeq" id="WP_138488374.1">
    <property type="nucleotide sequence ID" value="NZ_JAFBWU010000013.1"/>
</dbReference>
<dbReference type="AlphaFoldDB" id="A0A9Q2RYY0"/>
<feature type="chain" id="PRO_5040330946" evidence="1">
    <location>
        <begin position="26"/>
        <end position="184"/>
    </location>
</feature>
<reference evidence="3 6" key="1">
    <citation type="submission" date="2021-01" db="EMBL/GenBank/DDBJ databases">
        <title>Diatom-associated Roseobacters Show Island Model of Population Structure.</title>
        <authorList>
            <person name="Qu L."/>
            <person name="Feng X."/>
            <person name="Chen Y."/>
            <person name="Li L."/>
            <person name="Wang X."/>
            <person name="Hu Z."/>
            <person name="Wang H."/>
            <person name="Luo H."/>
        </authorList>
    </citation>
    <scope>NUCLEOTIDE SEQUENCE</scope>
    <source>
        <strain evidence="4 6">CC28-63</strain>
        <strain evidence="3">CC28-69</strain>
    </source>
</reference>
<evidence type="ECO:0000256" key="1">
    <source>
        <dbReference type="SAM" id="SignalP"/>
    </source>
</evidence>
<dbReference type="Pfam" id="PF17648">
    <property type="entry name" value="Luciferase"/>
    <property type="match status" value="1"/>
</dbReference>
<keyword evidence="6" id="KW-1185">Reference proteome</keyword>
<dbReference type="Proteomes" id="UP000755667">
    <property type="component" value="Unassembled WGS sequence"/>
</dbReference>
<evidence type="ECO:0000313" key="5">
    <source>
        <dbReference type="Proteomes" id="UP000755667"/>
    </source>
</evidence>
<dbReference type="InterPro" id="IPR048273">
    <property type="entry name" value="Luciferase"/>
</dbReference>
<sequence length="184" mass="19583">MPRLRTPIFVSAAVSLFAAAAPASAQDVACPMRGGERPETTSGVPHVQIGVSPVPELSKEMLRQVAEFPGVVLEATRVSLPGAVGFQLTSDAPIAQPQAIVGGREFAHLHPDGSLHAALRPDTARAAIDAGWAVAHPWADQRAGWEGFVMIYTPITETELDVVLQLVRGSYTYITGEPLPETQR</sequence>
<dbReference type="EMBL" id="JAFBXF010000013">
    <property type="protein sequence ID" value="MBM2418935.1"/>
    <property type="molecule type" value="Genomic_DNA"/>
</dbReference>
<proteinExistence type="predicted"/>
<dbReference type="EMBL" id="JAFBXE010000013">
    <property type="protein sequence ID" value="MBM2414265.1"/>
    <property type="molecule type" value="Genomic_DNA"/>
</dbReference>
<dbReference type="PANTHER" id="PTHR38695">
    <property type="entry name" value="AMINO ACID PERMEASE_ SLC12A DOMAIN-CONTAINING PROTEIN"/>
    <property type="match status" value="1"/>
</dbReference>
<feature type="signal peptide" evidence="1">
    <location>
        <begin position="1"/>
        <end position="25"/>
    </location>
</feature>
<dbReference type="PANTHER" id="PTHR38695:SF1">
    <property type="entry name" value="AMINO ACID PERMEASE_ SLC12A DOMAIN-CONTAINING PROTEIN"/>
    <property type="match status" value="1"/>
</dbReference>
<evidence type="ECO:0000313" key="3">
    <source>
        <dbReference type="EMBL" id="MBM2414265.1"/>
    </source>
</evidence>
<dbReference type="Proteomes" id="UP000809440">
    <property type="component" value="Unassembled WGS sequence"/>
</dbReference>